<evidence type="ECO:0000256" key="1">
    <source>
        <dbReference type="ARBA" id="ARBA00004123"/>
    </source>
</evidence>
<feature type="compositionally biased region" description="Polar residues" evidence="5">
    <location>
        <begin position="1128"/>
        <end position="1139"/>
    </location>
</feature>
<feature type="region of interest" description="Disordered" evidence="5">
    <location>
        <begin position="1120"/>
        <end position="1139"/>
    </location>
</feature>
<dbReference type="GO" id="GO:0005634">
    <property type="term" value="C:nucleus"/>
    <property type="evidence" value="ECO:0007669"/>
    <property type="project" value="UniProtKB-SubCell"/>
</dbReference>
<feature type="compositionally biased region" description="Polar residues" evidence="5">
    <location>
        <begin position="491"/>
        <end position="503"/>
    </location>
</feature>
<feature type="region of interest" description="Disordered" evidence="5">
    <location>
        <begin position="159"/>
        <end position="180"/>
    </location>
</feature>
<dbReference type="InterPro" id="IPR018866">
    <property type="entry name" value="Znf-4CXXC_R1"/>
</dbReference>
<feature type="compositionally biased region" description="Basic residues" evidence="5">
    <location>
        <begin position="375"/>
        <end position="384"/>
    </location>
</feature>
<feature type="compositionally biased region" description="Low complexity" evidence="5">
    <location>
        <begin position="442"/>
        <end position="454"/>
    </location>
</feature>
<feature type="compositionally biased region" description="Basic and acidic residues" evidence="5">
    <location>
        <begin position="61"/>
        <end position="85"/>
    </location>
</feature>
<proteinExistence type="predicted"/>
<feature type="region of interest" description="Disordered" evidence="5">
    <location>
        <begin position="268"/>
        <end position="297"/>
    </location>
</feature>
<keyword evidence="2" id="KW-0805">Transcription regulation</keyword>
<feature type="compositionally biased region" description="Polar residues" evidence="5">
    <location>
        <begin position="23"/>
        <end position="55"/>
    </location>
</feature>
<feature type="compositionally biased region" description="Basic and acidic residues" evidence="5">
    <location>
        <begin position="426"/>
        <end position="435"/>
    </location>
</feature>
<feature type="region of interest" description="Disordered" evidence="5">
    <location>
        <begin position="368"/>
        <end position="557"/>
    </location>
</feature>
<evidence type="ECO:0000259" key="6">
    <source>
        <dbReference type="Pfam" id="PF10497"/>
    </source>
</evidence>
<comment type="caution">
    <text evidence="7">The sequence shown here is derived from an EMBL/GenBank/DDBJ whole genome shotgun (WGS) entry which is preliminary data.</text>
</comment>
<feature type="compositionally biased region" description="Polar residues" evidence="5">
    <location>
        <begin position="986"/>
        <end position="995"/>
    </location>
</feature>
<feature type="compositionally biased region" description="Polar residues" evidence="5">
    <location>
        <begin position="167"/>
        <end position="180"/>
    </location>
</feature>
<feature type="region of interest" description="Disordered" evidence="5">
    <location>
        <begin position="924"/>
        <end position="945"/>
    </location>
</feature>
<feature type="compositionally biased region" description="Polar residues" evidence="5">
    <location>
        <begin position="1"/>
        <end position="11"/>
    </location>
</feature>
<evidence type="ECO:0000256" key="4">
    <source>
        <dbReference type="ARBA" id="ARBA00023242"/>
    </source>
</evidence>
<evidence type="ECO:0000256" key="5">
    <source>
        <dbReference type="SAM" id="MobiDB-lite"/>
    </source>
</evidence>
<keyword evidence="8" id="KW-1185">Reference proteome</keyword>
<feature type="region of interest" description="Disordered" evidence="5">
    <location>
        <begin position="958"/>
        <end position="1040"/>
    </location>
</feature>
<feature type="compositionally biased region" description="Low complexity" evidence="5">
    <location>
        <begin position="708"/>
        <end position="728"/>
    </location>
</feature>
<sequence length="1344" mass="148257">MMKSYTLSNWDGSLGGSEEKPQTVANGQTSAHALPSNLQPSASNHSAQPGNNIGNTIYGGEHGKEESGMDKRSQHDASIEGGSRFDVRFNGERHNMEGLSSSSQDSFVKGQGEVMPWTSETGHSAKNASYETQNLMVQDSYAPLQSSFVPQNHARVAEDGHIPRQPPQSNRGISNKLPSETSSDVAAVALNRDILSIPTTVHLSPKHIQTHSSTVTTEQEEPMFIPNPTFSLHSALSRRRSPVSSNPSQTNILSMRMLSPLSSIHLPSELSSPVSEKSHRDAVSVHTADGEGTDEDDEVIILENIPSNFSSRPHPEENIDSLFTPPPSEKYVAVEDLFTPPPPKKRKSSRPKTLFTYVLLPPLRRPRTDYLVRPRPPKKIKRRPAQVQEQSDLARAMQASFEHNDTVGTLPQKKKKILKPQPPRPPTKETKRQESRASVAGPSRPSSQSISASRNVQQRKRRRNDDDDWEASSSVSKKPRIRPNDVDDWETGSNVSKKPSVTTVDIDLTLSDEDERLTRRREEKAKQEEERKIKPKPKVQRPVSVVEPPARPPKTAGKDRYLLTLGAIKQTLPGIVYHNTRHIRHRCLGPTYQDLDDQWSTASKGRKKVKANAWRGSLVIPASEPDCEAEFSLGGRLVWEEDDESDHDHDDNDDDDDVEIVTNGTRQESNPSVSAPPSAVLPPPMIDLGEQLKKRRQNTRPSAKRPRSSAAAALSTPSTVSPTRPTNSQVQPLTPTAAFINDIFELPITPSAKALGKRKAVTPGDSPTSVYRPALSLAKLSFEEQSLNSAANSSALLHEISSFHQVPSTESNTINIIHLQQQIFVTPSQLIDGTILGSIPTNPHSYTSSHAPNALRKDVLLSGSGDQHNVEPEPYPYETINPMLLGGHSLEPSFQDEDTYRDPEDYQVPNIEEDADLALEFNDIFQMPPSPPASHVSAEQDEGVTSTIFSQTIAESKETQQALGASPSPTPSTSDLPRLSAHETTSEYTPSSPRSNGGDDGAEGDVIVATRRQFPPTQAPIGADSAQASGRSLTKRNPFEPQGIWPQTDEYLMCHQCRNRSYIRKWFCRCGKKYCFRCLKLRYEDKVFDMDGEQATCPFCDNYCSCSQCRFKKPKKKKIPSPPEMEITESSTDLGSVSQRNPLKRTVKAPKSAPVPPQNAQYWGAIYSLDGRKIGTTFAAPAEGGDELPSVVFSRVYARPQLSEKTKRTFVGKSQRIWGFNRNVIPRDLQPIPPNRTKASKYASHIDNTRVFAGSSAFLRYRVKSPAPDSDSSDLDTGDELIRGLSPLTVLSDSDDCDGKDNPISEGEVFIPGCLEERDVARAIAASFMSIGINPIFEPSFLLP</sequence>
<keyword evidence="4" id="KW-0539">Nucleus</keyword>
<feature type="domain" description="Zinc-finger" evidence="6">
    <location>
        <begin position="1051"/>
        <end position="1114"/>
    </location>
</feature>
<feature type="region of interest" description="Disordered" evidence="5">
    <location>
        <begin position="664"/>
        <end position="732"/>
    </location>
</feature>
<comment type="subcellular location">
    <subcellularLocation>
        <location evidence="1">Nucleus</location>
    </subcellularLocation>
</comment>
<accession>A0A9P5YMS1</accession>
<protein>
    <recommendedName>
        <fullName evidence="6">Zinc-finger domain-containing protein</fullName>
    </recommendedName>
</protein>
<dbReference type="Pfam" id="PF10497">
    <property type="entry name" value="zf-4CXXC_R1"/>
    <property type="match status" value="1"/>
</dbReference>
<evidence type="ECO:0000256" key="2">
    <source>
        <dbReference type="ARBA" id="ARBA00023015"/>
    </source>
</evidence>
<reference evidence="7" key="1">
    <citation type="submission" date="2020-11" db="EMBL/GenBank/DDBJ databases">
        <authorList>
            <consortium name="DOE Joint Genome Institute"/>
            <person name="Ahrendt S."/>
            <person name="Riley R."/>
            <person name="Andreopoulos W."/>
            <person name="Labutti K."/>
            <person name="Pangilinan J."/>
            <person name="Ruiz-Duenas F.J."/>
            <person name="Barrasa J.M."/>
            <person name="Sanchez-Garcia M."/>
            <person name="Camarero S."/>
            <person name="Miyauchi S."/>
            <person name="Serrano A."/>
            <person name="Linde D."/>
            <person name="Babiker R."/>
            <person name="Drula E."/>
            <person name="Ayuso-Fernandez I."/>
            <person name="Pacheco R."/>
            <person name="Padilla G."/>
            <person name="Ferreira P."/>
            <person name="Barriuso J."/>
            <person name="Kellner H."/>
            <person name="Castanera R."/>
            <person name="Alfaro M."/>
            <person name="Ramirez L."/>
            <person name="Pisabarro A.G."/>
            <person name="Kuo A."/>
            <person name="Tritt A."/>
            <person name="Lipzen A."/>
            <person name="He G."/>
            <person name="Yan M."/>
            <person name="Ng V."/>
            <person name="Cullen D."/>
            <person name="Martin F."/>
            <person name="Rosso M.-N."/>
            <person name="Henrissat B."/>
            <person name="Hibbett D."/>
            <person name="Martinez A.T."/>
            <person name="Grigoriev I.V."/>
        </authorList>
    </citation>
    <scope>NUCLEOTIDE SEQUENCE</scope>
    <source>
        <strain evidence="7">CIRM-BRFM 674</strain>
    </source>
</reference>
<evidence type="ECO:0000313" key="7">
    <source>
        <dbReference type="EMBL" id="KAF9472638.1"/>
    </source>
</evidence>
<evidence type="ECO:0000313" key="8">
    <source>
        <dbReference type="Proteomes" id="UP000807469"/>
    </source>
</evidence>
<evidence type="ECO:0000256" key="3">
    <source>
        <dbReference type="ARBA" id="ARBA00023163"/>
    </source>
</evidence>
<feature type="compositionally biased region" description="Basic and acidic residues" evidence="5">
    <location>
        <begin position="516"/>
        <end position="532"/>
    </location>
</feature>
<gene>
    <name evidence="7" type="ORF">BDN70DRAFT_886790</name>
</gene>
<feature type="region of interest" description="Disordered" evidence="5">
    <location>
        <begin position="1"/>
        <end position="85"/>
    </location>
</feature>
<dbReference type="OrthoDB" id="298344at2759"/>
<dbReference type="Proteomes" id="UP000807469">
    <property type="component" value="Unassembled WGS sequence"/>
</dbReference>
<organism evidence="7 8">
    <name type="scientific">Pholiota conissans</name>
    <dbReference type="NCBI Taxonomy" id="109636"/>
    <lineage>
        <taxon>Eukaryota</taxon>
        <taxon>Fungi</taxon>
        <taxon>Dikarya</taxon>
        <taxon>Basidiomycota</taxon>
        <taxon>Agaricomycotina</taxon>
        <taxon>Agaricomycetes</taxon>
        <taxon>Agaricomycetidae</taxon>
        <taxon>Agaricales</taxon>
        <taxon>Agaricineae</taxon>
        <taxon>Strophariaceae</taxon>
        <taxon>Pholiota</taxon>
    </lineage>
</organism>
<feature type="compositionally biased region" description="Basic residues" evidence="5">
    <location>
        <begin position="693"/>
        <end position="707"/>
    </location>
</feature>
<name>A0A9P5YMS1_9AGAR</name>
<dbReference type="EMBL" id="MU155513">
    <property type="protein sequence ID" value="KAF9472638.1"/>
    <property type="molecule type" value="Genomic_DNA"/>
</dbReference>
<keyword evidence="3" id="KW-0804">Transcription</keyword>